<dbReference type="Pfam" id="PF02498">
    <property type="entry name" value="Bro-N"/>
    <property type="match status" value="1"/>
</dbReference>
<dbReference type="PROSITE" id="PS51750">
    <property type="entry name" value="BRO_N"/>
    <property type="match status" value="1"/>
</dbReference>
<organism evidence="2 4">
    <name type="scientific">Lysinibacillus sphaericus</name>
    <name type="common">Bacillus sphaericus</name>
    <dbReference type="NCBI Taxonomy" id="1421"/>
    <lineage>
        <taxon>Bacteria</taxon>
        <taxon>Bacillati</taxon>
        <taxon>Bacillota</taxon>
        <taxon>Bacilli</taxon>
        <taxon>Bacillales</taxon>
        <taxon>Bacillaceae</taxon>
        <taxon>Lysinibacillus</taxon>
    </lineage>
</organism>
<dbReference type="Proteomes" id="UP000238825">
    <property type="component" value="Chromosome"/>
</dbReference>
<evidence type="ECO:0000313" key="3">
    <source>
        <dbReference type="EMBL" id="SUV17463.1"/>
    </source>
</evidence>
<evidence type="ECO:0000259" key="1">
    <source>
        <dbReference type="PROSITE" id="PS51750"/>
    </source>
</evidence>
<proteinExistence type="predicted"/>
<accession>A0A2S0K007</accession>
<reference evidence="2 4" key="1">
    <citation type="submission" date="2017-03" db="EMBL/GenBank/DDBJ databases">
        <title>The whole genome sequencing and assembly of Lysinibacillus sphaericus DSM 28T strain.</title>
        <authorList>
            <person name="Lee Y.-J."/>
            <person name="Yi H."/>
            <person name="Bahn Y.-S."/>
            <person name="Kim J.F."/>
            <person name="Lee D.-W."/>
        </authorList>
    </citation>
    <scope>NUCLEOTIDE SEQUENCE [LARGE SCALE GENOMIC DNA]</scope>
    <source>
        <strain evidence="2 4">DSM 28</strain>
    </source>
</reference>
<dbReference type="AlphaFoldDB" id="A0A2S0K007"/>
<dbReference type="Proteomes" id="UP000255295">
    <property type="component" value="Unassembled WGS sequence"/>
</dbReference>
<evidence type="ECO:0000313" key="4">
    <source>
        <dbReference type="Proteomes" id="UP000238825"/>
    </source>
</evidence>
<sequence>MNLTLATQNQFNSVMCDFYQNENNEVFMTINQIAQALEYASKKGVENLVANNEYLRDEEFSIIAKVSTGTHGKGGTQETRIFTEDGIYEVTMLSKQPKAKVFRAFVRKTLKTLRKGEMILAQPKKVDTKLEVQRMRAEAMLNNSRTRQAKLILDMQKNKILSPVAVELLQVNVLEVLSDQTIDYRPEVKKTYTASDIGSELGISPQKVGSIANKHNLKTDEYGYFALDKSPYSSKQVESFRYYEKGRQKIQEIVQGKLVN</sequence>
<dbReference type="SMART" id="SM01040">
    <property type="entry name" value="Bro-N"/>
    <property type="match status" value="1"/>
</dbReference>
<protein>
    <submittedName>
        <fullName evidence="3">BRO family, N-terminal domain</fullName>
    </submittedName>
</protein>
<evidence type="ECO:0000313" key="5">
    <source>
        <dbReference type="Proteomes" id="UP000255295"/>
    </source>
</evidence>
<dbReference type="InterPro" id="IPR003497">
    <property type="entry name" value="BRO_N_domain"/>
</dbReference>
<gene>
    <name evidence="2" type="ORF">LS41612_10805</name>
    <name evidence="3" type="ORF">NCTC10338_02566</name>
</gene>
<dbReference type="EMBL" id="UFSZ01000001">
    <property type="protein sequence ID" value="SUV17463.1"/>
    <property type="molecule type" value="Genomic_DNA"/>
</dbReference>
<reference evidence="3 5" key="2">
    <citation type="submission" date="2018-06" db="EMBL/GenBank/DDBJ databases">
        <authorList>
            <consortium name="Pathogen Informatics"/>
            <person name="Doyle S."/>
        </authorList>
    </citation>
    <scope>NUCLEOTIDE SEQUENCE [LARGE SCALE GENOMIC DNA]</scope>
    <source>
        <strain evidence="3 5">NCTC10338</strain>
    </source>
</reference>
<dbReference type="EMBL" id="CP019980">
    <property type="protein sequence ID" value="AVK96722.1"/>
    <property type="molecule type" value="Genomic_DNA"/>
</dbReference>
<name>A0A2S0K007_LYSSH</name>
<dbReference type="GeneID" id="48276690"/>
<feature type="domain" description="Bro-N" evidence="1">
    <location>
        <begin position="2"/>
        <end position="117"/>
    </location>
</feature>
<dbReference type="RefSeq" id="WP_024364707.1">
    <property type="nucleotide sequence ID" value="NZ_BJNS01000059.1"/>
</dbReference>
<evidence type="ECO:0000313" key="2">
    <source>
        <dbReference type="EMBL" id="AVK96722.1"/>
    </source>
</evidence>